<evidence type="ECO:0000313" key="3">
    <source>
        <dbReference type="Proteomes" id="UP001281761"/>
    </source>
</evidence>
<reference evidence="2 3" key="1">
    <citation type="journal article" date="2022" name="bioRxiv">
        <title>Genomics of Preaxostyla Flagellates Illuminates Evolutionary Transitions and the Path Towards Mitochondrial Loss.</title>
        <authorList>
            <person name="Novak L.V.F."/>
            <person name="Treitli S.C."/>
            <person name="Pyrih J."/>
            <person name="Halakuc P."/>
            <person name="Pipaliya S.V."/>
            <person name="Vacek V."/>
            <person name="Brzon O."/>
            <person name="Soukal P."/>
            <person name="Eme L."/>
            <person name="Dacks J.B."/>
            <person name="Karnkowska A."/>
            <person name="Elias M."/>
            <person name="Hampl V."/>
        </authorList>
    </citation>
    <scope>NUCLEOTIDE SEQUENCE [LARGE SCALE GENOMIC DNA]</scope>
    <source>
        <strain evidence="2">NAU3</strain>
        <tissue evidence="2">Gut</tissue>
    </source>
</reference>
<evidence type="ECO:0000313" key="2">
    <source>
        <dbReference type="EMBL" id="KAK2954021.1"/>
    </source>
</evidence>
<name>A0ABQ9XNL7_9EUKA</name>
<feature type="region of interest" description="Disordered" evidence="1">
    <location>
        <begin position="1152"/>
        <end position="1194"/>
    </location>
</feature>
<gene>
    <name evidence="2" type="ORF">BLNAU_10984</name>
</gene>
<dbReference type="EMBL" id="JARBJD010000083">
    <property type="protein sequence ID" value="KAK2954021.1"/>
    <property type="molecule type" value="Genomic_DNA"/>
</dbReference>
<organism evidence="2 3">
    <name type="scientific">Blattamonas nauphoetae</name>
    <dbReference type="NCBI Taxonomy" id="2049346"/>
    <lineage>
        <taxon>Eukaryota</taxon>
        <taxon>Metamonada</taxon>
        <taxon>Preaxostyla</taxon>
        <taxon>Oxymonadida</taxon>
        <taxon>Blattamonas</taxon>
    </lineage>
</organism>
<comment type="caution">
    <text evidence="2">The sequence shown here is derived from an EMBL/GenBank/DDBJ whole genome shotgun (WGS) entry which is preliminary data.</text>
</comment>
<dbReference type="InterPro" id="IPR016024">
    <property type="entry name" value="ARM-type_fold"/>
</dbReference>
<accession>A0ABQ9XNL7</accession>
<feature type="compositionally biased region" description="Acidic residues" evidence="1">
    <location>
        <begin position="1160"/>
        <end position="1194"/>
    </location>
</feature>
<keyword evidence="3" id="KW-1185">Reference proteome</keyword>
<protein>
    <submittedName>
        <fullName evidence="2">Uncharacterized protein</fullName>
    </submittedName>
</protein>
<proteinExistence type="predicted"/>
<sequence>MEWFVEAVIGTDLIRKGYSSPSPLTFENIKIDSSSTIIIDSHASRHQPSHEGTLSSDISTLCKFFLDIHLTLNHHHCLDLPLDPKQKDIVFSRIMVALVEHFVTSGDLILQNSSLPDYSRLTNIFADFVRHSNNHNSFLVADHSFLRGDDVESSEQLLDAVRRVMETRSLETVQNAFDDWKEWVRMLVRIQKDVTLGTDLSFLQSRCLRSAILSLQTKHQLIANPLQIVEIPNTHRPHIKPSLLNHLHPNITPQNVFLANSVAYQSRQSLLTIHYLLTRPHPPSFPWDTRPLFVSESFLDVFHQPTPPFVDQNQKFDISLFDEADDAKVVASLRRCRNLVKTTKSTNCIVDIHTFRPFLIFGLHSSNSVIQFECGGLFFEIRKYFQTVEDPWEGQFASLRMAFRDGRHWEKMALLGLWIQWLEGRSESVRPQIVNASDFDFHGFLTTEMSNVTLFYMACRFIGGLLCNDAISMSFQWQMDFLHQFEKTNRMLSRISTAPRLFSKNDKSGLYSVPLAIILGSFLSIFRGCDFPSTLTYHITTDQDSSQYFIRRNLNPAYFLNHTSIVPSHRHTFFPMDLMFERVLRYCPVAFLKRLPEVSECTSRKFLQTPYVGLHSLLLRRPALNFNEEELRNLVSILFVELFPQDTTSANIHNLFSHFPPPRLIEILLSSPHLVKTSNFICVGVFNFFNNFSESSAPFGACASLAKVFQMLAPLEWYDDHVDPKLLWMVGNKVVSLHWLSIPAHFDSPLLCHLPSLAGAQRGTLQTLSPRSGIPSLVTPNNLQPNWKSIRTRSSKDRSLSEGIRVLSQCVRDLSTSDFPSPTIPPFLQKFITKKLLSPIPALVSAALEFFHRFVSGASDAVRMDLVKQGLLDSIRRFSGWNRRRAIVADVVVDVDGSPDGFVESILTLLSSPHLSVVAPALSLLRILLSESPRVNLFYLLSSGLINKSFIIVRPHTLPISGNETIINDFIILLINTTHYASPYSIHSLDFAAEANIWYEREIIFQKVVLPSYQFVIFLISNRYILDGDLFSNFMDLLGRFKIICPFNRPTLEFLLASPIVIVLSSCHSFVEDKFVNGYILEAFQISLKIWNEHGRAVTQSGKRMIRSLIHEGFEDTFDQKLMNNPHDEDYYDIVEECVSILKLQGANVEYPENVAGGDNGDDAADENDDEQDFENNEEEEEDSENIDEETTGN</sequence>
<dbReference type="SUPFAM" id="SSF48371">
    <property type="entry name" value="ARM repeat"/>
    <property type="match status" value="1"/>
</dbReference>
<dbReference type="Proteomes" id="UP001281761">
    <property type="component" value="Unassembled WGS sequence"/>
</dbReference>
<evidence type="ECO:0000256" key="1">
    <source>
        <dbReference type="SAM" id="MobiDB-lite"/>
    </source>
</evidence>